<gene>
    <name evidence="13" type="ORF">ACAOBT_LOCUS9818</name>
</gene>
<dbReference type="InterPro" id="IPR002130">
    <property type="entry name" value="Cyclophilin-type_PPIase_dom"/>
</dbReference>
<feature type="compositionally biased region" description="Basic and acidic residues" evidence="10">
    <location>
        <begin position="394"/>
        <end position="412"/>
    </location>
</feature>
<keyword evidence="7" id="KW-0413">Isomerase</keyword>
<comment type="caution">
    <text evidence="13">The sequence shown here is derived from an EMBL/GenBank/DDBJ whole genome shotgun (WGS) entry which is preliminary data.</text>
</comment>
<feature type="domain" description="RRM" evidence="12">
    <location>
        <begin position="270"/>
        <end position="348"/>
    </location>
</feature>
<keyword evidence="6" id="KW-0697">Rotamase</keyword>
<evidence type="ECO:0000256" key="3">
    <source>
        <dbReference type="ARBA" id="ARBA00004123"/>
    </source>
</evidence>
<evidence type="ECO:0000256" key="7">
    <source>
        <dbReference type="ARBA" id="ARBA00023235"/>
    </source>
</evidence>
<dbReference type="InterPro" id="IPR035542">
    <property type="entry name" value="CRIP"/>
</dbReference>
<feature type="domain" description="PPIase cyclophilin-type" evidence="11">
    <location>
        <begin position="6"/>
        <end position="191"/>
    </location>
</feature>
<dbReference type="GO" id="GO:0003723">
    <property type="term" value="F:RNA binding"/>
    <property type="evidence" value="ECO:0007669"/>
    <property type="project" value="UniProtKB-UniRule"/>
</dbReference>
<comment type="catalytic activity">
    <reaction evidence="1">
        <text>[protein]-peptidylproline (omega=180) = [protein]-peptidylproline (omega=0)</text>
        <dbReference type="Rhea" id="RHEA:16237"/>
        <dbReference type="Rhea" id="RHEA-COMP:10747"/>
        <dbReference type="Rhea" id="RHEA-COMP:10748"/>
        <dbReference type="ChEBI" id="CHEBI:83833"/>
        <dbReference type="ChEBI" id="CHEBI:83834"/>
        <dbReference type="EC" id="5.2.1.8"/>
    </reaction>
</comment>
<feature type="compositionally biased region" description="Basic and acidic residues" evidence="10">
    <location>
        <begin position="454"/>
        <end position="489"/>
    </location>
</feature>
<evidence type="ECO:0000256" key="4">
    <source>
        <dbReference type="ARBA" id="ARBA00013194"/>
    </source>
</evidence>
<sequence length="718" mass="82176">MSVVIETTLGDLTVDLFLDERPRACLNFLKLCKIKYYNYNLFHTISRGFIAQTGDPTGSRTGGESVFGVIEGPDKSRGFIAQTGDPTGSRTGGESVFGVIEGPDKRYFEGENKPRIKHTKMGLISFVGNEERMVGSQVFVTLGEDLTYLDAKHCVFGEVVEGLDVLDIINEVICDTDDRPYQDVRITHTVVLDDPYPDPKHLQVPSRSPSPSAERLQGGRIAPDEEINEAEGKTTQEIAEIRADREAKARATILEMIGDIPDADIAPPENILFVCKLNPVTTDEDLEIIFNRFGKIKSCEVIRDRKTGDSLQYAFIEFEEKKSCEDAYFKMDNILIDDRRIHVDFSQSVSKVKWLGKGRVAHFDDKGRRVNDGDVSIGKGNYKVKGGRNGQYKNDARMETVRKEKSRSPQERKRNKSPANKDRRRSRSPRDSKKEYRSIRSPRSNHRNSPKSYENYRGRERYIDKYGRSKTSERDFERNRRFEYRDERHSRSRSSSHRSRNVSPRRGRYKENESIQKKARSRSTERVRHNKKDSSKSKNSRPVERGSSKIKRQISPEIENKSKKSIENKKSSCSSVSESEEELQRKRKNEQIDSDSDNYVASKKNHKKNRKKKSICSDSSEAEEEVTKKKKRNRLKSDSDDSIPVNKKKHKKKMESKKKASSRSESQSSVDEGVKRNKKKGTQHNNSDDKISSNKKHKKPTRKSKKNTSTSSDSETSS</sequence>
<dbReference type="InterPro" id="IPR012677">
    <property type="entry name" value="Nucleotide-bd_a/b_plait_sf"/>
</dbReference>
<evidence type="ECO:0000313" key="13">
    <source>
        <dbReference type="EMBL" id="CAH1972100.1"/>
    </source>
</evidence>
<keyword evidence="8" id="KW-0539">Nucleus</keyword>
<dbReference type="OrthoDB" id="2083at2759"/>
<keyword evidence="14" id="KW-1185">Reference proteome</keyword>
<feature type="region of interest" description="Disordered" evidence="10">
    <location>
        <begin position="365"/>
        <end position="718"/>
    </location>
</feature>
<dbReference type="GO" id="GO:0003755">
    <property type="term" value="F:peptidyl-prolyl cis-trans isomerase activity"/>
    <property type="evidence" value="ECO:0007669"/>
    <property type="project" value="UniProtKB-KW"/>
</dbReference>
<dbReference type="InterPro" id="IPR035979">
    <property type="entry name" value="RBD_domain_sf"/>
</dbReference>
<feature type="compositionally biased region" description="Basic and acidic residues" evidence="10">
    <location>
        <begin position="509"/>
        <end position="547"/>
    </location>
</feature>
<protein>
    <recommendedName>
        <fullName evidence="4">peptidylprolyl isomerase</fullName>
        <ecNumber evidence="4">5.2.1.8</ecNumber>
    </recommendedName>
</protein>
<dbReference type="SUPFAM" id="SSF54928">
    <property type="entry name" value="RNA-binding domain, RBD"/>
    <property type="match status" value="1"/>
</dbReference>
<dbReference type="AlphaFoldDB" id="A0A9P0KBU6"/>
<dbReference type="PRINTS" id="PR00153">
    <property type="entry name" value="CSAPPISMRASE"/>
</dbReference>
<name>A0A9P0KBU6_ACAOB</name>
<evidence type="ECO:0000256" key="10">
    <source>
        <dbReference type="SAM" id="MobiDB-lite"/>
    </source>
</evidence>
<evidence type="ECO:0000313" key="14">
    <source>
        <dbReference type="Proteomes" id="UP001152888"/>
    </source>
</evidence>
<comment type="subcellular location">
    <subcellularLocation>
        <location evidence="3">Nucleus</location>
    </subcellularLocation>
</comment>
<dbReference type="Pfam" id="PF00076">
    <property type="entry name" value="RRM_1"/>
    <property type="match status" value="1"/>
</dbReference>
<dbReference type="Proteomes" id="UP001152888">
    <property type="component" value="Unassembled WGS sequence"/>
</dbReference>
<feature type="compositionally biased region" description="Basic and acidic residues" evidence="10">
    <location>
        <begin position="558"/>
        <end position="570"/>
    </location>
</feature>
<dbReference type="PANTHER" id="PTHR45843:SF1">
    <property type="entry name" value="PEPTIDYL-PROLYL CIS-TRANS ISOMERASE-LIKE 4"/>
    <property type="match status" value="1"/>
</dbReference>
<evidence type="ECO:0000256" key="5">
    <source>
        <dbReference type="ARBA" id="ARBA00022884"/>
    </source>
</evidence>
<dbReference type="GO" id="GO:0005634">
    <property type="term" value="C:nucleus"/>
    <property type="evidence" value="ECO:0007669"/>
    <property type="project" value="UniProtKB-SubCell"/>
</dbReference>
<feature type="compositionally biased region" description="Basic residues" evidence="10">
    <location>
        <begin position="693"/>
        <end position="706"/>
    </location>
</feature>
<evidence type="ECO:0000259" key="12">
    <source>
        <dbReference type="PROSITE" id="PS50102"/>
    </source>
</evidence>
<dbReference type="InterPro" id="IPR029000">
    <property type="entry name" value="Cyclophilin-like_dom_sf"/>
</dbReference>
<dbReference type="EMBL" id="CAKOFQ010006795">
    <property type="protein sequence ID" value="CAH1972100.1"/>
    <property type="molecule type" value="Genomic_DNA"/>
</dbReference>
<feature type="compositionally biased region" description="Basic and acidic residues" evidence="10">
    <location>
        <begin position="428"/>
        <end position="438"/>
    </location>
</feature>
<dbReference type="EC" id="5.2.1.8" evidence="4"/>
<reference evidence="13" key="1">
    <citation type="submission" date="2022-03" db="EMBL/GenBank/DDBJ databases">
        <authorList>
            <person name="Sayadi A."/>
        </authorList>
    </citation>
    <scope>NUCLEOTIDE SEQUENCE</scope>
</reference>
<evidence type="ECO:0000256" key="8">
    <source>
        <dbReference type="ARBA" id="ARBA00023242"/>
    </source>
</evidence>
<dbReference type="Gene3D" id="2.40.100.10">
    <property type="entry name" value="Cyclophilin-like"/>
    <property type="match status" value="2"/>
</dbReference>
<dbReference type="InterPro" id="IPR000504">
    <property type="entry name" value="RRM_dom"/>
</dbReference>
<dbReference type="SMART" id="SM00360">
    <property type="entry name" value="RRM"/>
    <property type="match status" value="1"/>
</dbReference>
<evidence type="ECO:0000256" key="2">
    <source>
        <dbReference type="ARBA" id="ARBA00002388"/>
    </source>
</evidence>
<evidence type="ECO:0000256" key="9">
    <source>
        <dbReference type="PROSITE-ProRule" id="PRU00176"/>
    </source>
</evidence>
<dbReference type="PANTHER" id="PTHR45843">
    <property type="entry name" value="PEPTIDYL-PROLYL CIS-TRANS ISOMERASE-LIKE 4"/>
    <property type="match status" value="1"/>
</dbReference>
<dbReference type="Gene3D" id="3.30.70.330">
    <property type="match status" value="1"/>
</dbReference>
<dbReference type="FunFam" id="3.30.70.330:FF:000287">
    <property type="entry name" value="Peptidyl-prolyl cis-trans isomerase"/>
    <property type="match status" value="1"/>
</dbReference>
<keyword evidence="5 9" id="KW-0694">RNA-binding</keyword>
<accession>A0A9P0KBU6</accession>
<feature type="region of interest" description="Disordered" evidence="10">
    <location>
        <begin position="197"/>
        <end position="218"/>
    </location>
</feature>
<feature type="compositionally biased region" description="Low complexity" evidence="10">
    <location>
        <begin position="707"/>
        <end position="718"/>
    </location>
</feature>
<evidence type="ECO:0000256" key="1">
    <source>
        <dbReference type="ARBA" id="ARBA00000971"/>
    </source>
</evidence>
<feature type="compositionally biased region" description="Basic residues" evidence="10">
    <location>
        <begin position="603"/>
        <end position="614"/>
    </location>
</feature>
<dbReference type="PROSITE" id="PS50072">
    <property type="entry name" value="CSA_PPIASE_2"/>
    <property type="match status" value="1"/>
</dbReference>
<comment type="function">
    <text evidence="2">PPIases accelerate the folding of proteins. It catalyzes the cis-trans isomerization of proline imidic peptide bonds in oligopeptides.</text>
</comment>
<dbReference type="CDD" id="cd01921">
    <property type="entry name" value="cyclophilin_RRM"/>
    <property type="match status" value="1"/>
</dbReference>
<evidence type="ECO:0000259" key="11">
    <source>
        <dbReference type="PROSITE" id="PS50072"/>
    </source>
</evidence>
<organism evidence="13 14">
    <name type="scientific">Acanthoscelides obtectus</name>
    <name type="common">Bean weevil</name>
    <name type="synonym">Bruchus obtectus</name>
    <dbReference type="NCBI Taxonomy" id="200917"/>
    <lineage>
        <taxon>Eukaryota</taxon>
        <taxon>Metazoa</taxon>
        <taxon>Ecdysozoa</taxon>
        <taxon>Arthropoda</taxon>
        <taxon>Hexapoda</taxon>
        <taxon>Insecta</taxon>
        <taxon>Pterygota</taxon>
        <taxon>Neoptera</taxon>
        <taxon>Endopterygota</taxon>
        <taxon>Coleoptera</taxon>
        <taxon>Polyphaga</taxon>
        <taxon>Cucujiformia</taxon>
        <taxon>Chrysomeloidea</taxon>
        <taxon>Chrysomelidae</taxon>
        <taxon>Bruchinae</taxon>
        <taxon>Bruchini</taxon>
        <taxon>Acanthoscelides</taxon>
    </lineage>
</organism>
<feature type="compositionally biased region" description="Basic residues" evidence="10">
    <location>
        <begin position="646"/>
        <end position="661"/>
    </location>
</feature>
<dbReference type="Pfam" id="PF00160">
    <property type="entry name" value="Pro_isomerase"/>
    <property type="match status" value="2"/>
</dbReference>
<dbReference type="SUPFAM" id="SSF50891">
    <property type="entry name" value="Cyclophilin-like"/>
    <property type="match status" value="2"/>
</dbReference>
<evidence type="ECO:0000256" key="6">
    <source>
        <dbReference type="ARBA" id="ARBA00023110"/>
    </source>
</evidence>
<dbReference type="InterPro" id="IPR035538">
    <property type="entry name" value="Cyclophilin_PPIL4"/>
</dbReference>
<feature type="compositionally biased region" description="Basic residues" evidence="10">
    <location>
        <begin position="490"/>
        <end position="508"/>
    </location>
</feature>
<proteinExistence type="predicted"/>
<dbReference type="CDD" id="cd12235">
    <property type="entry name" value="RRM_PPIL4"/>
    <property type="match status" value="1"/>
</dbReference>
<dbReference type="PROSITE" id="PS50102">
    <property type="entry name" value="RRM"/>
    <property type="match status" value="1"/>
</dbReference>